<comment type="caution">
    <text evidence="2">The sequence shown here is derived from an EMBL/GenBank/DDBJ whole genome shotgun (WGS) entry which is preliminary data.</text>
</comment>
<gene>
    <name evidence="2" type="ORF">NCTC13229_00743</name>
</gene>
<dbReference type="AlphaFoldDB" id="A0AB38F6I6"/>
<dbReference type="CDD" id="cd02199">
    <property type="entry name" value="YjgF_YER057c_UK114_like_1"/>
    <property type="match status" value="1"/>
</dbReference>
<dbReference type="RefSeq" id="WP_037241344.1">
    <property type="nucleotide sequence ID" value="NZ_QTTP01000001.1"/>
</dbReference>
<evidence type="ECO:0000313" key="3">
    <source>
        <dbReference type="Proteomes" id="UP000251211"/>
    </source>
</evidence>
<feature type="domain" description="Endoribonuclease L-PSP/chorismate mutase-like" evidence="1">
    <location>
        <begin position="15"/>
        <end position="150"/>
    </location>
</feature>
<name>A0AB38F6I6_RHOWR</name>
<sequence>MSNTTVHTGRWSEQLAILGIELPPVAIPAAAYLPATRSGRYVYTSGQLPLVDGRTTATGKLGKDVTVDEAAAAARLCAVNGLAAVNALVGLDRIVKVVKVVGFVASADGFSQQPQVINGASDLLIEVFGEAGRHARSAVGVAELPRGSAVEVEFIFELDGES</sequence>
<accession>A0AB38F6I6</accession>
<dbReference type="Pfam" id="PF14588">
    <property type="entry name" value="YjgF_endoribonc"/>
    <property type="match status" value="1"/>
</dbReference>
<proteinExistence type="predicted"/>
<dbReference type="InterPro" id="IPR013813">
    <property type="entry name" value="Endoribo_LPSP/chorism_mut-like"/>
</dbReference>
<evidence type="ECO:0000313" key="2">
    <source>
        <dbReference type="EMBL" id="SPZ35386.1"/>
    </source>
</evidence>
<dbReference type="Proteomes" id="UP000251211">
    <property type="component" value="Unassembled WGS sequence"/>
</dbReference>
<dbReference type="PANTHER" id="PTHR43760:SF1">
    <property type="entry name" value="ENDORIBONUCLEASE L-PSP_CHORISMATE MUTASE-LIKE DOMAIN-CONTAINING PROTEIN"/>
    <property type="match status" value="1"/>
</dbReference>
<dbReference type="EMBL" id="UAUI01000001">
    <property type="protein sequence ID" value="SPZ35386.1"/>
    <property type="molecule type" value="Genomic_DNA"/>
</dbReference>
<dbReference type="SUPFAM" id="SSF55298">
    <property type="entry name" value="YjgF-like"/>
    <property type="match status" value="1"/>
</dbReference>
<protein>
    <submittedName>
        <fullName evidence="2">Endoribonuclease</fullName>
    </submittedName>
</protein>
<dbReference type="Gene3D" id="3.30.1330.40">
    <property type="entry name" value="RutC-like"/>
    <property type="match status" value="1"/>
</dbReference>
<evidence type="ECO:0000259" key="1">
    <source>
        <dbReference type="Pfam" id="PF14588"/>
    </source>
</evidence>
<reference evidence="2 3" key="1">
    <citation type="submission" date="2018-06" db="EMBL/GenBank/DDBJ databases">
        <authorList>
            <consortium name="Pathogen Informatics"/>
            <person name="Doyle S."/>
        </authorList>
    </citation>
    <scope>NUCLEOTIDE SEQUENCE [LARGE SCALE GENOMIC DNA]</scope>
    <source>
        <strain evidence="2 3">NCTC13229</strain>
    </source>
</reference>
<organism evidence="2 3">
    <name type="scientific">Rhodococcus wratislaviensis</name>
    <name type="common">Tsukamurella wratislaviensis</name>
    <dbReference type="NCBI Taxonomy" id="44752"/>
    <lineage>
        <taxon>Bacteria</taxon>
        <taxon>Bacillati</taxon>
        <taxon>Actinomycetota</taxon>
        <taxon>Actinomycetes</taxon>
        <taxon>Mycobacteriales</taxon>
        <taxon>Nocardiaceae</taxon>
        <taxon>Rhodococcus</taxon>
    </lineage>
</organism>
<dbReference type="InterPro" id="IPR035959">
    <property type="entry name" value="RutC-like_sf"/>
</dbReference>
<dbReference type="PANTHER" id="PTHR43760">
    <property type="entry name" value="ENDORIBONUCLEASE-RELATED"/>
    <property type="match status" value="1"/>
</dbReference>